<dbReference type="Proteomes" id="UP001295444">
    <property type="component" value="Chromosome 06"/>
</dbReference>
<comment type="catalytic activity">
    <reaction evidence="20">
        <text>resolvin D2 + NAD(+) = 16-oxoresolvin D2 + NADH + H(+)</text>
        <dbReference type="Rhea" id="RHEA:53588"/>
        <dbReference type="ChEBI" id="CHEBI:15378"/>
        <dbReference type="ChEBI" id="CHEBI:57540"/>
        <dbReference type="ChEBI" id="CHEBI:57945"/>
        <dbReference type="ChEBI" id="CHEBI:133367"/>
        <dbReference type="ChEBI" id="CHEBI:137498"/>
    </reaction>
    <physiologicalReaction direction="left-to-right" evidence="20">
        <dbReference type="Rhea" id="RHEA:53589"/>
    </physiologicalReaction>
</comment>
<comment type="catalytic activity">
    <reaction evidence="15">
        <text>resolvin D1 + NAD(+) = 17-oxoresolvin D1 + NADH + H(+)</text>
        <dbReference type="Rhea" id="RHEA:50128"/>
        <dbReference type="ChEBI" id="CHEBI:15378"/>
        <dbReference type="ChEBI" id="CHEBI:57540"/>
        <dbReference type="ChEBI" id="CHEBI:57945"/>
        <dbReference type="ChEBI" id="CHEBI:132079"/>
        <dbReference type="ChEBI" id="CHEBI:132081"/>
    </reaction>
    <physiologicalReaction direction="left-to-right" evidence="15">
        <dbReference type="Rhea" id="RHEA:50129"/>
    </physiologicalReaction>
</comment>
<evidence type="ECO:0000256" key="4">
    <source>
        <dbReference type="ARBA" id="ARBA00038968"/>
    </source>
</evidence>
<evidence type="ECO:0000256" key="20">
    <source>
        <dbReference type="ARBA" id="ARBA00048921"/>
    </source>
</evidence>
<comment type="catalytic activity">
    <reaction evidence="18">
        <text>prostaglandin A1 + NAD(+) = 15-oxo-prostaglandin A1 + NADH + H(+)</text>
        <dbReference type="Rhea" id="RHEA:41263"/>
        <dbReference type="ChEBI" id="CHEBI:15378"/>
        <dbReference type="ChEBI" id="CHEBI:57398"/>
        <dbReference type="ChEBI" id="CHEBI:57540"/>
        <dbReference type="ChEBI" id="CHEBI:57945"/>
        <dbReference type="ChEBI" id="CHEBI:85072"/>
    </reaction>
    <physiologicalReaction direction="left-to-right" evidence="18">
        <dbReference type="Rhea" id="RHEA:41264"/>
    </physiologicalReaction>
</comment>
<comment type="catalytic activity">
    <reaction evidence="13">
        <text>15-oxo-(5S,6R)-dihydroxy-(7E,9E,11Z)-eicosatrienoate + NADH + H(+) = (5S,6R,15S)-trihydroxy-(7E,9E,11Z)-eicosatrienoate + NAD(+)</text>
        <dbReference type="Rhea" id="RHEA:41596"/>
        <dbReference type="ChEBI" id="CHEBI:15378"/>
        <dbReference type="ChEBI" id="CHEBI:57540"/>
        <dbReference type="ChEBI" id="CHEBI:57945"/>
        <dbReference type="ChEBI" id="CHEBI:78325"/>
        <dbReference type="ChEBI" id="CHEBI:78329"/>
    </reaction>
    <physiologicalReaction direction="left-to-right" evidence="13">
        <dbReference type="Rhea" id="RHEA:41597"/>
    </physiologicalReaction>
</comment>
<evidence type="ECO:0000256" key="10">
    <source>
        <dbReference type="ARBA" id="ARBA00047325"/>
    </source>
</evidence>
<evidence type="ECO:0000256" key="2">
    <source>
        <dbReference type="ARBA" id="ARBA00022501"/>
    </source>
</evidence>
<protein>
    <recommendedName>
        <fullName evidence="6">15-hydroxyprostaglandin dehydrogenase [NAD(+)]</fullName>
        <ecNumber evidence="4">1.1.1.141</ecNumber>
        <ecNumber evidence="5">1.1.1.232</ecNumber>
    </recommendedName>
    <alternativeName>
        <fullName evidence="8">Eicosanoid/docosanoid dehydrogenase [NAD(+)]</fullName>
    </alternativeName>
    <alternativeName>
        <fullName evidence="7">Prostaglandin dehydrogenase 1</fullName>
    </alternativeName>
</protein>
<evidence type="ECO:0000256" key="15">
    <source>
        <dbReference type="ARBA" id="ARBA00048170"/>
    </source>
</evidence>
<evidence type="ECO:0000256" key="22">
    <source>
        <dbReference type="ARBA" id="ARBA00049188"/>
    </source>
</evidence>
<dbReference type="InterPro" id="IPR020904">
    <property type="entry name" value="Sc_DH/Rdtase_CS"/>
</dbReference>
<evidence type="ECO:0000256" key="6">
    <source>
        <dbReference type="ARBA" id="ARBA00040276"/>
    </source>
</evidence>
<evidence type="ECO:0000256" key="18">
    <source>
        <dbReference type="ARBA" id="ARBA00048611"/>
    </source>
</evidence>
<evidence type="ECO:0000256" key="17">
    <source>
        <dbReference type="ARBA" id="ARBA00048535"/>
    </source>
</evidence>
<dbReference type="EC" id="1.1.1.232" evidence="5"/>
<keyword evidence="3" id="KW-0560">Oxidoreductase</keyword>
<comment type="catalytic activity">
    <reaction evidence="14">
        <text>(11R)-hydroxy-(5Z,8Z,12E,14Z)-eicosatetraenoate + NAD(+) = 11-oxo-(5Z,8Z,12E,14Z)-eicosatetraenoate + NADH + H(+)</text>
        <dbReference type="Rhea" id="RHEA:48640"/>
        <dbReference type="ChEBI" id="CHEBI:15378"/>
        <dbReference type="ChEBI" id="CHEBI:57540"/>
        <dbReference type="ChEBI" id="CHEBI:57945"/>
        <dbReference type="ChEBI" id="CHEBI:78836"/>
        <dbReference type="ChEBI" id="CHEBI:90697"/>
    </reaction>
    <physiologicalReaction direction="left-to-right" evidence="14">
        <dbReference type="Rhea" id="RHEA:48641"/>
    </physiologicalReaction>
</comment>
<comment type="catalytic activity">
    <reaction evidence="12">
        <text>14-hydroxy-(4Z,7Z,10Z,12E,16Z,19Z)-docosahexaenoate + NAD(+) = 14-oxo-(4Z,7Z,10Z,12E,16Z,19Z)-docosahexaenoate + NADH + H(+)</text>
        <dbReference type="Rhea" id="RHEA:48952"/>
        <dbReference type="ChEBI" id="CHEBI:15378"/>
        <dbReference type="ChEBI" id="CHEBI:57540"/>
        <dbReference type="ChEBI" id="CHEBI:57945"/>
        <dbReference type="ChEBI" id="CHEBI:90866"/>
        <dbReference type="ChEBI" id="CHEBI:90867"/>
    </reaction>
    <physiologicalReaction direction="left-to-right" evidence="12">
        <dbReference type="Rhea" id="RHEA:48953"/>
    </physiologicalReaction>
</comment>
<dbReference type="PANTHER" id="PTHR44229">
    <property type="entry name" value="15-HYDROXYPROSTAGLANDIN DEHYDROGENASE [NAD(+)]"/>
    <property type="match status" value="1"/>
</dbReference>
<comment type="catalytic activity">
    <reaction evidence="19">
        <text>prostaglandin E2 + NAD(+) = 15-oxoprostaglandin E2 + NADH + H(+)</text>
        <dbReference type="Rhea" id="RHEA:11876"/>
        <dbReference type="ChEBI" id="CHEBI:15378"/>
        <dbReference type="ChEBI" id="CHEBI:57400"/>
        <dbReference type="ChEBI" id="CHEBI:57540"/>
        <dbReference type="ChEBI" id="CHEBI:57945"/>
        <dbReference type="ChEBI" id="CHEBI:606564"/>
        <dbReference type="EC" id="1.1.1.141"/>
    </reaction>
    <physiologicalReaction direction="left-to-right" evidence="19">
        <dbReference type="Rhea" id="RHEA:11877"/>
    </physiologicalReaction>
</comment>
<dbReference type="Gene3D" id="3.40.50.720">
    <property type="entry name" value="NAD(P)-binding Rossmann-like Domain"/>
    <property type="match status" value="1"/>
</dbReference>
<evidence type="ECO:0000256" key="9">
    <source>
        <dbReference type="ARBA" id="ARBA00045705"/>
    </source>
</evidence>
<comment type="catalytic activity">
    <reaction evidence="10">
        <text>prostaglandin E1 + NAD(+) = 15-oxoprostaglandin E1 + NADH + H(+)</text>
        <dbReference type="Rhea" id="RHEA:16477"/>
        <dbReference type="ChEBI" id="CHEBI:15378"/>
        <dbReference type="ChEBI" id="CHEBI:57397"/>
        <dbReference type="ChEBI" id="CHEBI:57401"/>
        <dbReference type="ChEBI" id="CHEBI:57540"/>
        <dbReference type="ChEBI" id="CHEBI:57945"/>
    </reaction>
    <physiologicalReaction direction="left-to-right" evidence="10">
        <dbReference type="Rhea" id="RHEA:16478"/>
    </physiologicalReaction>
</comment>
<dbReference type="PANTHER" id="PTHR44229:SF4">
    <property type="entry name" value="15-HYDROXYPROSTAGLANDIN DEHYDROGENASE [NAD(+)]"/>
    <property type="match status" value="1"/>
</dbReference>
<evidence type="ECO:0000256" key="1">
    <source>
        <dbReference type="ARBA" id="ARBA00006484"/>
    </source>
</evidence>
<comment type="catalytic activity">
    <reaction evidence="11">
        <text>resolvin D1 + NAD(+) = 8-oxoresolvin D1 + NADH + H(+)</text>
        <dbReference type="Rhea" id="RHEA:50124"/>
        <dbReference type="ChEBI" id="CHEBI:15378"/>
        <dbReference type="ChEBI" id="CHEBI:57540"/>
        <dbReference type="ChEBI" id="CHEBI:57945"/>
        <dbReference type="ChEBI" id="CHEBI:132079"/>
        <dbReference type="ChEBI" id="CHEBI:132080"/>
    </reaction>
    <physiologicalReaction direction="left-to-right" evidence="11">
        <dbReference type="Rhea" id="RHEA:50125"/>
    </physiologicalReaction>
</comment>
<dbReference type="GO" id="GO:0047034">
    <property type="term" value="F:15-hydroxyicosatetraenoate dehydrogenase activity"/>
    <property type="evidence" value="ECO:0007669"/>
    <property type="project" value="UniProtKB-EC"/>
</dbReference>
<evidence type="ECO:0000313" key="24">
    <source>
        <dbReference type="EMBL" id="CAH2300492.1"/>
    </source>
</evidence>
<dbReference type="EC" id="1.1.1.141" evidence="4"/>
<evidence type="ECO:0000256" key="11">
    <source>
        <dbReference type="ARBA" id="ARBA00047672"/>
    </source>
</evidence>
<evidence type="ECO:0000256" key="21">
    <source>
        <dbReference type="ARBA" id="ARBA00049151"/>
    </source>
</evidence>
<dbReference type="GO" id="GO:0005737">
    <property type="term" value="C:cytoplasm"/>
    <property type="evidence" value="ECO:0007669"/>
    <property type="project" value="TreeGrafter"/>
</dbReference>
<evidence type="ECO:0000256" key="5">
    <source>
        <dbReference type="ARBA" id="ARBA00039060"/>
    </source>
</evidence>
<proteinExistence type="inferred from homology"/>
<dbReference type="FunFam" id="3.40.50.720:FF:000149">
    <property type="entry name" value="15-hydroxyprostaglandin dehydrogenase [NAD(+)]"/>
    <property type="match status" value="1"/>
</dbReference>
<evidence type="ECO:0000256" key="7">
    <source>
        <dbReference type="ARBA" id="ARBA00041812"/>
    </source>
</evidence>
<comment type="catalytic activity">
    <reaction evidence="22">
        <text>resolvin E1 + NAD(+) = 18-oxo-resolvin E1 + NADH + H(+)</text>
        <dbReference type="Rhea" id="RHEA:49244"/>
        <dbReference type="ChEBI" id="CHEBI:15378"/>
        <dbReference type="ChEBI" id="CHEBI:57540"/>
        <dbReference type="ChEBI" id="CHEBI:57945"/>
        <dbReference type="ChEBI" id="CHEBI:91000"/>
        <dbReference type="ChEBI" id="CHEBI:91001"/>
    </reaction>
    <physiologicalReaction direction="left-to-right" evidence="22">
        <dbReference type="Rhea" id="RHEA:49245"/>
    </physiologicalReaction>
</comment>
<dbReference type="PROSITE" id="PS00061">
    <property type="entry name" value="ADH_SHORT"/>
    <property type="match status" value="1"/>
</dbReference>
<dbReference type="SUPFAM" id="SSF51735">
    <property type="entry name" value="NAD(P)-binding Rossmann-fold domains"/>
    <property type="match status" value="1"/>
</dbReference>
<dbReference type="Pfam" id="PF00106">
    <property type="entry name" value="adh_short"/>
    <property type="match status" value="1"/>
</dbReference>
<sequence>MYLNGKVAFVTGAAQGIGRAMVEELLHKGAAVILVDLNRIAGEQCKASLDEEFGSHRTLFIQCDVTDEKQLKGSKAAFQKTMEHFGNLDILVNNAGVNNEKDWEKTIEVNLISVIRGTYIGLELMNVKNGGRGGVIINISSLAGLTPAAYQPVYCASKHGVIGFTRSIAALASIGNYGVRINTVCPAFVDTPLLESIEKEENMGEFYKYKDNIKDMMKSFGVLDPSLIAKGLIDLIEDDSFNGAVMKITTSRGIHFEEYAAHQKTKV</sequence>
<comment type="catalytic activity">
    <reaction evidence="16">
        <text>resolvin D2 + NAD(+) = 7-oxoresolvin D2 + NADH + H(+)</text>
        <dbReference type="Rhea" id="RHEA:53584"/>
        <dbReference type="ChEBI" id="CHEBI:15378"/>
        <dbReference type="ChEBI" id="CHEBI:57540"/>
        <dbReference type="ChEBI" id="CHEBI:57945"/>
        <dbReference type="ChEBI" id="CHEBI:133367"/>
        <dbReference type="ChEBI" id="CHEBI:137497"/>
    </reaction>
    <physiologicalReaction direction="left-to-right" evidence="16">
        <dbReference type="Rhea" id="RHEA:53585"/>
    </physiologicalReaction>
</comment>
<dbReference type="PRINTS" id="PR00080">
    <property type="entry name" value="SDRFAMILY"/>
</dbReference>
<evidence type="ECO:0000313" key="25">
    <source>
        <dbReference type="Proteomes" id="UP001295444"/>
    </source>
</evidence>
<evidence type="ECO:0000256" key="12">
    <source>
        <dbReference type="ARBA" id="ARBA00048008"/>
    </source>
</evidence>
<organism evidence="24 25">
    <name type="scientific">Pelobates cultripes</name>
    <name type="common">Western spadefoot toad</name>
    <dbReference type="NCBI Taxonomy" id="61616"/>
    <lineage>
        <taxon>Eukaryota</taxon>
        <taxon>Metazoa</taxon>
        <taxon>Chordata</taxon>
        <taxon>Craniata</taxon>
        <taxon>Vertebrata</taxon>
        <taxon>Euteleostomi</taxon>
        <taxon>Amphibia</taxon>
        <taxon>Batrachia</taxon>
        <taxon>Anura</taxon>
        <taxon>Pelobatoidea</taxon>
        <taxon>Pelobatidae</taxon>
        <taxon>Pelobates</taxon>
    </lineage>
</organism>
<evidence type="ECO:0000256" key="8">
    <source>
        <dbReference type="ARBA" id="ARBA00042026"/>
    </source>
</evidence>
<evidence type="ECO:0000256" key="16">
    <source>
        <dbReference type="ARBA" id="ARBA00048393"/>
    </source>
</evidence>
<dbReference type="InterPro" id="IPR036291">
    <property type="entry name" value="NAD(P)-bd_dom_sf"/>
</dbReference>
<keyword evidence="2" id="KW-0644">Prostaglandin metabolism</keyword>
<comment type="catalytic activity">
    <reaction evidence="21">
        <text>(15S)-hydroxy-(5Z,8Z,11Z,13E)-eicosatetraenoate + NAD(+) = 15-oxo-(5Z,8Z,11Z,13E)-eicosatetraenoate + NADH + H(+)</text>
        <dbReference type="Rhea" id="RHEA:23260"/>
        <dbReference type="ChEBI" id="CHEBI:15378"/>
        <dbReference type="ChEBI" id="CHEBI:57409"/>
        <dbReference type="ChEBI" id="CHEBI:57410"/>
        <dbReference type="ChEBI" id="CHEBI:57540"/>
        <dbReference type="ChEBI" id="CHEBI:57945"/>
        <dbReference type="EC" id="1.1.1.232"/>
    </reaction>
    <physiologicalReaction direction="left-to-right" evidence="21">
        <dbReference type="Rhea" id="RHEA:23261"/>
    </physiologicalReaction>
</comment>
<comment type="similarity">
    <text evidence="1 23">Belongs to the short-chain dehydrogenases/reductases (SDR) family.</text>
</comment>
<dbReference type="AlphaFoldDB" id="A0AAD1SHP2"/>
<gene>
    <name evidence="24" type="ORF">PECUL_23A008177</name>
</gene>
<dbReference type="PRINTS" id="PR00081">
    <property type="entry name" value="GDHRDH"/>
</dbReference>
<accession>A0AAD1SHP2</accession>
<dbReference type="GO" id="GO:0006693">
    <property type="term" value="P:prostaglandin metabolic process"/>
    <property type="evidence" value="ECO:0007669"/>
    <property type="project" value="UniProtKB-KW"/>
</dbReference>
<name>A0AAD1SHP2_PELCU</name>
<evidence type="ECO:0000256" key="3">
    <source>
        <dbReference type="ARBA" id="ARBA00023002"/>
    </source>
</evidence>
<comment type="function">
    <text evidence="9">Catalyzes the NAD-dependent dehydrogenation (oxidation) of a broad array of hydroxylated polyunsaturated fatty acids (mainly eicosanoids and docosanoids, including prostaglandins, lipoxins and resolvins), yielding their corresponding keto (oxo) metabolites. Decreases the levels of the pro-proliferative prostaglandins such as prostaglandin E2 (whose activity is increased in cancer because of an increase in the expression of cyclooxygenase 2) and generates oxo-fatty acid products that can profoundly influence cell function by abrogating pro-inflammatory cytokine expression. Converts resolvins E1, D1 and D2 to their oxo products, which represents a mode of resolvin inactivation. Resolvin E1 plays important roles during the resolution phase of acute inflammation, while resolvins D1 and D2 have a unique role in obesity-induced adipose inflammation.</text>
</comment>
<keyword evidence="2" id="KW-0443">Lipid metabolism</keyword>
<dbReference type="GO" id="GO:0016404">
    <property type="term" value="F:15-hydroxyprostaglandin dehydrogenase (NAD+) activity"/>
    <property type="evidence" value="ECO:0007669"/>
    <property type="project" value="UniProtKB-EC"/>
</dbReference>
<comment type="catalytic activity">
    <reaction evidence="17">
        <text>lipoxin A4 + NAD(+) = 15-oxo-(5S,6R)-dihydroxy-(7E,9E,11Z,13E)-eicosatetraenoate + NADH + H(+)</text>
        <dbReference type="Rhea" id="RHEA:41572"/>
        <dbReference type="ChEBI" id="CHEBI:15378"/>
        <dbReference type="ChEBI" id="CHEBI:57540"/>
        <dbReference type="ChEBI" id="CHEBI:57945"/>
        <dbReference type="ChEBI" id="CHEBI:67026"/>
        <dbReference type="ChEBI" id="CHEBI:78311"/>
    </reaction>
    <physiologicalReaction direction="left-to-right" evidence="17">
        <dbReference type="Rhea" id="RHEA:41573"/>
    </physiologicalReaction>
</comment>
<evidence type="ECO:0000256" key="13">
    <source>
        <dbReference type="ARBA" id="ARBA00048140"/>
    </source>
</evidence>
<keyword evidence="25" id="KW-1185">Reference proteome</keyword>
<evidence type="ECO:0000256" key="23">
    <source>
        <dbReference type="RuleBase" id="RU000363"/>
    </source>
</evidence>
<dbReference type="EMBL" id="OW240917">
    <property type="protein sequence ID" value="CAH2300492.1"/>
    <property type="molecule type" value="Genomic_DNA"/>
</dbReference>
<dbReference type="CDD" id="cd05323">
    <property type="entry name" value="ADH_SDR_c_like"/>
    <property type="match status" value="1"/>
</dbReference>
<evidence type="ECO:0000256" key="14">
    <source>
        <dbReference type="ARBA" id="ARBA00048144"/>
    </source>
</evidence>
<reference evidence="24" key="1">
    <citation type="submission" date="2022-03" db="EMBL/GenBank/DDBJ databases">
        <authorList>
            <person name="Alioto T."/>
            <person name="Alioto T."/>
            <person name="Gomez Garrido J."/>
        </authorList>
    </citation>
    <scope>NUCLEOTIDE SEQUENCE</scope>
</reference>
<keyword evidence="2" id="KW-0276">Fatty acid metabolism</keyword>
<dbReference type="InterPro" id="IPR002347">
    <property type="entry name" value="SDR_fam"/>
</dbReference>
<evidence type="ECO:0000256" key="19">
    <source>
        <dbReference type="ARBA" id="ARBA00048739"/>
    </source>
</evidence>